<dbReference type="Proteomes" id="UP000292781">
    <property type="component" value="Unassembled WGS sequence"/>
</dbReference>
<proteinExistence type="predicted"/>
<dbReference type="Gene3D" id="3.30.1950.10">
    <property type="entry name" value="wza like domain"/>
    <property type="match status" value="1"/>
</dbReference>
<dbReference type="Pfam" id="PF10531">
    <property type="entry name" value="SLBB"/>
    <property type="match status" value="1"/>
</dbReference>
<organism evidence="5 6">
    <name type="scientific">Siculibacillus lacustris</name>
    <dbReference type="NCBI Taxonomy" id="1549641"/>
    <lineage>
        <taxon>Bacteria</taxon>
        <taxon>Pseudomonadati</taxon>
        <taxon>Pseudomonadota</taxon>
        <taxon>Alphaproteobacteria</taxon>
        <taxon>Hyphomicrobiales</taxon>
        <taxon>Ancalomicrobiaceae</taxon>
        <taxon>Siculibacillus</taxon>
    </lineage>
</organism>
<dbReference type="InterPro" id="IPR019554">
    <property type="entry name" value="Soluble_ligand-bd"/>
</dbReference>
<gene>
    <name evidence="5" type="ORF">EYW49_17965</name>
</gene>
<accession>A0A4Q9VJM2</accession>
<feature type="chain" id="PRO_5020825542" evidence="2">
    <location>
        <begin position="17"/>
        <end position="185"/>
    </location>
</feature>
<keyword evidence="1 2" id="KW-0732">Signal</keyword>
<evidence type="ECO:0000256" key="1">
    <source>
        <dbReference type="ARBA" id="ARBA00022729"/>
    </source>
</evidence>
<dbReference type="OrthoDB" id="197007at2"/>
<dbReference type="PANTHER" id="PTHR33619">
    <property type="entry name" value="POLYSACCHARIDE EXPORT PROTEIN GFCE-RELATED"/>
    <property type="match status" value="1"/>
</dbReference>
<feature type="domain" description="Soluble ligand binding" evidence="4">
    <location>
        <begin position="112"/>
        <end position="162"/>
    </location>
</feature>
<keyword evidence="6" id="KW-1185">Reference proteome</keyword>
<sequence length="185" mass="20017">MSLRLWGVLMLAAAMAGCTHYVPPAPAFHEILTEPYRYDAGDRLRVTVFEQANLTNSYLVDTSGNISMPLIGGVPAKGKTATELAAAIAAKLKNGFLRQPDVSVDVDQYRPFFIMGEVKNAGQYPYVAGMTAQTAVAISGGFTARADQSAVDITRQINGELMVGRVPGTDPIRPGDTIYVRERFF</sequence>
<feature type="domain" description="Polysaccharide export protein N-terminal" evidence="3">
    <location>
        <begin position="34"/>
        <end position="106"/>
    </location>
</feature>
<evidence type="ECO:0000259" key="4">
    <source>
        <dbReference type="Pfam" id="PF10531"/>
    </source>
</evidence>
<dbReference type="InterPro" id="IPR049712">
    <property type="entry name" value="Poly_export"/>
</dbReference>
<comment type="caution">
    <text evidence="5">The sequence shown here is derived from an EMBL/GenBank/DDBJ whole genome shotgun (WGS) entry which is preliminary data.</text>
</comment>
<dbReference type="Pfam" id="PF02563">
    <property type="entry name" value="Poly_export"/>
    <property type="match status" value="1"/>
</dbReference>
<dbReference type="RefSeq" id="WP_131311010.1">
    <property type="nucleotide sequence ID" value="NZ_SJFN01000032.1"/>
</dbReference>
<dbReference type="GO" id="GO:0015159">
    <property type="term" value="F:polysaccharide transmembrane transporter activity"/>
    <property type="evidence" value="ECO:0007669"/>
    <property type="project" value="InterPro"/>
</dbReference>
<dbReference type="EMBL" id="SJFN01000032">
    <property type="protein sequence ID" value="TBW34633.1"/>
    <property type="molecule type" value="Genomic_DNA"/>
</dbReference>
<evidence type="ECO:0000256" key="2">
    <source>
        <dbReference type="SAM" id="SignalP"/>
    </source>
</evidence>
<dbReference type="PANTHER" id="PTHR33619:SF3">
    <property type="entry name" value="POLYSACCHARIDE EXPORT PROTEIN GFCE-RELATED"/>
    <property type="match status" value="1"/>
</dbReference>
<feature type="signal peptide" evidence="2">
    <location>
        <begin position="1"/>
        <end position="16"/>
    </location>
</feature>
<reference evidence="5 6" key="1">
    <citation type="submission" date="2019-02" db="EMBL/GenBank/DDBJ databases">
        <title>Siculibacillus lacustris gen. nov., sp. nov., a new rosette-forming bacterium isolated from a freshwater crater lake (Lake St. Ana, Romania).</title>
        <authorList>
            <person name="Felfoldi T."/>
            <person name="Marton Z."/>
            <person name="Szabo A."/>
            <person name="Mentes A."/>
            <person name="Boka K."/>
            <person name="Marialigeti K."/>
            <person name="Mathe I."/>
            <person name="Koncz M."/>
            <person name="Schumann P."/>
            <person name="Toth E."/>
        </authorList>
    </citation>
    <scope>NUCLEOTIDE SEQUENCE [LARGE SCALE GENOMIC DNA]</scope>
    <source>
        <strain evidence="5 6">SA-279</strain>
    </source>
</reference>
<evidence type="ECO:0000259" key="3">
    <source>
        <dbReference type="Pfam" id="PF02563"/>
    </source>
</evidence>
<name>A0A4Q9VJM2_9HYPH</name>
<dbReference type="InterPro" id="IPR003715">
    <property type="entry name" value="Poly_export_N"/>
</dbReference>
<protein>
    <submittedName>
        <fullName evidence="5">Polysaccharide export protein</fullName>
    </submittedName>
</protein>
<evidence type="ECO:0000313" key="5">
    <source>
        <dbReference type="EMBL" id="TBW34633.1"/>
    </source>
</evidence>
<dbReference type="PROSITE" id="PS51257">
    <property type="entry name" value="PROKAR_LIPOPROTEIN"/>
    <property type="match status" value="1"/>
</dbReference>
<dbReference type="AlphaFoldDB" id="A0A4Q9VJM2"/>
<evidence type="ECO:0000313" key="6">
    <source>
        <dbReference type="Proteomes" id="UP000292781"/>
    </source>
</evidence>
<dbReference type="Gene3D" id="3.10.560.10">
    <property type="entry name" value="Outer membrane lipoprotein wza domain like"/>
    <property type="match status" value="1"/>
</dbReference>